<feature type="transmembrane region" description="Helical" evidence="1">
    <location>
        <begin position="12"/>
        <end position="34"/>
    </location>
</feature>
<keyword evidence="1" id="KW-1133">Transmembrane helix</keyword>
<dbReference type="AlphaFoldDB" id="A0A383EBY1"/>
<evidence type="ECO:0000313" key="2">
    <source>
        <dbReference type="EMBL" id="SVE54124.1"/>
    </source>
</evidence>
<keyword evidence="1" id="KW-0472">Membrane</keyword>
<proteinExistence type="predicted"/>
<dbReference type="EMBL" id="UINC01224482">
    <property type="protein sequence ID" value="SVE54124.1"/>
    <property type="molecule type" value="Genomic_DNA"/>
</dbReference>
<accession>A0A383EBY1</accession>
<organism evidence="2">
    <name type="scientific">marine metagenome</name>
    <dbReference type="NCBI Taxonomy" id="408172"/>
    <lineage>
        <taxon>unclassified sequences</taxon>
        <taxon>metagenomes</taxon>
        <taxon>ecological metagenomes</taxon>
    </lineage>
</organism>
<sequence>VQYLHLCDQVNSLALFLYVNFAGYLIWQCSVLMLGGQDGTISLF</sequence>
<protein>
    <submittedName>
        <fullName evidence="2">Uncharacterized protein</fullName>
    </submittedName>
</protein>
<feature type="non-terminal residue" evidence="2">
    <location>
        <position position="1"/>
    </location>
</feature>
<gene>
    <name evidence="2" type="ORF">METZ01_LOCUS506978</name>
</gene>
<reference evidence="2" key="1">
    <citation type="submission" date="2018-05" db="EMBL/GenBank/DDBJ databases">
        <authorList>
            <person name="Lanie J.A."/>
            <person name="Ng W.-L."/>
            <person name="Kazmierczak K.M."/>
            <person name="Andrzejewski T.M."/>
            <person name="Davidsen T.M."/>
            <person name="Wayne K.J."/>
            <person name="Tettelin H."/>
            <person name="Glass J.I."/>
            <person name="Rusch D."/>
            <person name="Podicherti R."/>
            <person name="Tsui H.-C.T."/>
            <person name="Winkler M.E."/>
        </authorList>
    </citation>
    <scope>NUCLEOTIDE SEQUENCE</scope>
</reference>
<keyword evidence="1" id="KW-0812">Transmembrane</keyword>
<evidence type="ECO:0000256" key="1">
    <source>
        <dbReference type="SAM" id="Phobius"/>
    </source>
</evidence>
<name>A0A383EBY1_9ZZZZ</name>